<keyword evidence="2" id="KW-1185">Reference proteome</keyword>
<dbReference type="AlphaFoldDB" id="A0A1M5A0U4"/>
<dbReference type="OrthoDB" id="1090083at2"/>
<dbReference type="STRING" id="1194090.SAMN05443144_106194"/>
<organism evidence="1 2">
    <name type="scientific">Fodinibius roseus</name>
    <dbReference type="NCBI Taxonomy" id="1194090"/>
    <lineage>
        <taxon>Bacteria</taxon>
        <taxon>Pseudomonadati</taxon>
        <taxon>Balneolota</taxon>
        <taxon>Balneolia</taxon>
        <taxon>Balneolales</taxon>
        <taxon>Balneolaceae</taxon>
        <taxon>Fodinibius</taxon>
    </lineage>
</organism>
<protein>
    <submittedName>
        <fullName evidence="1">Uncharacterized protein</fullName>
    </submittedName>
</protein>
<accession>A0A1M5A0U4</accession>
<gene>
    <name evidence="1" type="ORF">SAMN05443144_106194</name>
</gene>
<reference evidence="1 2" key="1">
    <citation type="submission" date="2016-11" db="EMBL/GenBank/DDBJ databases">
        <authorList>
            <person name="Jaros S."/>
            <person name="Januszkiewicz K."/>
            <person name="Wedrychowicz H."/>
        </authorList>
    </citation>
    <scope>NUCLEOTIDE SEQUENCE [LARGE SCALE GENOMIC DNA]</scope>
    <source>
        <strain evidence="1 2">DSM 21986</strain>
    </source>
</reference>
<evidence type="ECO:0000313" key="2">
    <source>
        <dbReference type="Proteomes" id="UP000184041"/>
    </source>
</evidence>
<name>A0A1M5A0U4_9BACT</name>
<proteinExistence type="predicted"/>
<dbReference type="EMBL" id="FQUS01000006">
    <property type="protein sequence ID" value="SHF23885.1"/>
    <property type="molecule type" value="Genomic_DNA"/>
</dbReference>
<dbReference type="Proteomes" id="UP000184041">
    <property type="component" value="Unassembled WGS sequence"/>
</dbReference>
<dbReference type="RefSeq" id="WP_073061743.1">
    <property type="nucleotide sequence ID" value="NZ_FQUS01000006.1"/>
</dbReference>
<evidence type="ECO:0000313" key="1">
    <source>
        <dbReference type="EMBL" id="SHF23885.1"/>
    </source>
</evidence>
<sequence>MSENRDSIKSRMLRTAAKMWDYPGVENEAAFDPIVALLMNACAAELAKINREKKLSQSRLTEELARLLIPTAATRAAPAHGIASALPLDGYGYVDQKEQFRCGGPQSGAGRALYFSPTGRFPLVDAGVKCQASGNRICELIDHKYKSVLGYAAGDAFLPPAALYVGLDVSDTIESVEELTFCFSLLNTGQKDFFFNHLSSSRWFLNGRELEKSRGYPPAAGKEDGLKELLTSRYRTSARTCREINTFYERRFVTVRNIERLASARGNLPATIQDIFDTDTLGKVDDHLIWIRVEFPKVVSPKLLDDVFCFANCFPVLNRRDHDLMYRLRENLNIIPLKSNDFFFDIRKIVDSENESYHVRDLDDAQANEENSVLLRSRGVGRFGAFEAKEELQYLLETLKDETASYAAVGTEALEKIVSEINVLMGDLEDKVAGMTVDKTTSYLVMRNLKERDSLFVEFSSTAGSRANDIAAGTRLEVIGRSNIRPGSTLLVTPTVGGRDRLSDREKLISFKRTLLAGNRLVTAEDIKAFCREQLGRRVKEIEITKGVANGMGEKEGLMRTIDIVLTSDERVRTSAREWDFLLEDLLAKIRARVAHSFPYRLVVDENDNRKSVGLDGNAGRATK</sequence>